<dbReference type="GO" id="GO:0016679">
    <property type="term" value="F:oxidoreductase activity, acting on diphenols and related substances as donors"/>
    <property type="evidence" value="ECO:0007669"/>
    <property type="project" value="TreeGrafter"/>
</dbReference>
<evidence type="ECO:0000256" key="5">
    <source>
        <dbReference type="ARBA" id="ARBA00023004"/>
    </source>
</evidence>
<keyword evidence="6 7" id="KW-0472">Membrane</keyword>
<dbReference type="RefSeq" id="WP_089884881.1">
    <property type="nucleotide sequence ID" value="NZ_FNGV01000001.1"/>
</dbReference>
<dbReference type="EMBL" id="FNGV01000001">
    <property type="protein sequence ID" value="SDL34855.1"/>
    <property type="molecule type" value="Genomic_DNA"/>
</dbReference>
<evidence type="ECO:0000256" key="2">
    <source>
        <dbReference type="ARBA" id="ARBA00022448"/>
    </source>
</evidence>
<feature type="transmembrane region" description="Helical" evidence="7">
    <location>
        <begin position="7"/>
        <end position="28"/>
    </location>
</feature>
<sequence>MAFLKRNYGWVLVAILAIFPLFILGNMVQVDFSNGFSMTLIEGTGGEGKTPLEMVYHISGEFAIRWMTAVLTCTPFFILFGVNNLFVRQAMGIATAVWSFLHFILFIWAEGFVETFTQVNYIAGFIAILILIPLFFTSNRKAMKLLKAKWKKLQSLAYIAIFLSLLHVAILDKTWVVYAVIVGLGFIIRIPFIKTKFIAIRKNRKISTTHA</sequence>
<dbReference type="InterPro" id="IPR013130">
    <property type="entry name" value="Fe3_Rdtase_TM_dom"/>
</dbReference>
<evidence type="ECO:0000256" key="1">
    <source>
        <dbReference type="ARBA" id="ARBA00004141"/>
    </source>
</evidence>
<dbReference type="InterPro" id="IPR022837">
    <property type="entry name" value="MsrQ-like"/>
</dbReference>
<dbReference type="AlphaFoldDB" id="A0A1G9JCA6"/>
<evidence type="ECO:0000256" key="4">
    <source>
        <dbReference type="ARBA" id="ARBA00022989"/>
    </source>
</evidence>
<keyword evidence="5" id="KW-0408">Iron</keyword>
<dbReference type="GO" id="GO:0020037">
    <property type="term" value="F:heme binding"/>
    <property type="evidence" value="ECO:0007669"/>
    <property type="project" value="TreeGrafter"/>
</dbReference>
<dbReference type="OrthoDB" id="1115964at2"/>
<keyword evidence="4 7" id="KW-1133">Transmembrane helix</keyword>
<dbReference type="STRING" id="192904.SAMN04488514_101487"/>
<feature type="transmembrane region" description="Helical" evidence="7">
    <location>
        <begin position="175"/>
        <end position="192"/>
    </location>
</feature>
<comment type="subcellular location">
    <subcellularLocation>
        <location evidence="1">Membrane</location>
        <topology evidence="1">Multi-pass membrane protein</topology>
    </subcellularLocation>
</comment>
<name>A0A1G9JCA6_9FLAO</name>
<organism evidence="9 10">
    <name type="scientific">Kriegella aquimaris</name>
    <dbReference type="NCBI Taxonomy" id="192904"/>
    <lineage>
        <taxon>Bacteria</taxon>
        <taxon>Pseudomonadati</taxon>
        <taxon>Bacteroidota</taxon>
        <taxon>Flavobacteriia</taxon>
        <taxon>Flavobacteriales</taxon>
        <taxon>Flavobacteriaceae</taxon>
        <taxon>Kriegella</taxon>
    </lineage>
</organism>
<keyword evidence="10" id="KW-1185">Reference proteome</keyword>
<dbReference type="PANTHER" id="PTHR36964:SF1">
    <property type="entry name" value="PROTEIN-METHIONINE-SULFOXIDE REDUCTASE HEME-BINDING SUBUNIT MSRQ"/>
    <property type="match status" value="1"/>
</dbReference>
<feature type="transmembrane region" description="Helical" evidence="7">
    <location>
        <begin position="150"/>
        <end position="169"/>
    </location>
</feature>
<proteinExistence type="predicted"/>
<evidence type="ECO:0000313" key="9">
    <source>
        <dbReference type="EMBL" id="SDL34855.1"/>
    </source>
</evidence>
<dbReference type="GO" id="GO:0010181">
    <property type="term" value="F:FMN binding"/>
    <property type="evidence" value="ECO:0007669"/>
    <property type="project" value="TreeGrafter"/>
</dbReference>
<feature type="domain" description="Ferric oxidoreductase" evidence="8">
    <location>
        <begin position="83"/>
        <end position="164"/>
    </location>
</feature>
<gene>
    <name evidence="9" type="ORF">SAMN04488514_101487</name>
</gene>
<dbReference type="Proteomes" id="UP000199440">
    <property type="component" value="Unassembled WGS sequence"/>
</dbReference>
<feature type="transmembrane region" description="Helical" evidence="7">
    <location>
        <begin position="63"/>
        <end position="83"/>
    </location>
</feature>
<feature type="transmembrane region" description="Helical" evidence="7">
    <location>
        <begin position="90"/>
        <end position="109"/>
    </location>
</feature>
<dbReference type="GO" id="GO:0005886">
    <property type="term" value="C:plasma membrane"/>
    <property type="evidence" value="ECO:0007669"/>
    <property type="project" value="TreeGrafter"/>
</dbReference>
<dbReference type="PANTHER" id="PTHR36964">
    <property type="entry name" value="PROTEIN-METHIONINE-SULFOXIDE REDUCTASE HEME-BINDING SUBUNIT MSRQ"/>
    <property type="match status" value="1"/>
</dbReference>
<reference evidence="9 10" key="1">
    <citation type="submission" date="2016-10" db="EMBL/GenBank/DDBJ databases">
        <authorList>
            <person name="de Groot N.N."/>
        </authorList>
    </citation>
    <scope>NUCLEOTIDE SEQUENCE [LARGE SCALE GENOMIC DNA]</scope>
    <source>
        <strain evidence="9 10">DSM 19886</strain>
    </source>
</reference>
<evidence type="ECO:0000313" key="10">
    <source>
        <dbReference type="Proteomes" id="UP000199440"/>
    </source>
</evidence>
<evidence type="ECO:0000256" key="3">
    <source>
        <dbReference type="ARBA" id="ARBA00022692"/>
    </source>
</evidence>
<keyword evidence="2" id="KW-0813">Transport</keyword>
<dbReference type="Pfam" id="PF01794">
    <property type="entry name" value="Ferric_reduct"/>
    <property type="match status" value="1"/>
</dbReference>
<evidence type="ECO:0000259" key="8">
    <source>
        <dbReference type="Pfam" id="PF01794"/>
    </source>
</evidence>
<accession>A0A1G9JCA6</accession>
<protein>
    <submittedName>
        <fullName evidence="9">Sulfoxide reductase heme-binding subunit YedZ</fullName>
    </submittedName>
</protein>
<keyword evidence="3 7" id="KW-0812">Transmembrane</keyword>
<feature type="transmembrane region" description="Helical" evidence="7">
    <location>
        <begin position="121"/>
        <end position="138"/>
    </location>
</feature>
<evidence type="ECO:0000256" key="7">
    <source>
        <dbReference type="SAM" id="Phobius"/>
    </source>
</evidence>
<evidence type="ECO:0000256" key="6">
    <source>
        <dbReference type="ARBA" id="ARBA00023136"/>
    </source>
</evidence>